<dbReference type="Gene3D" id="3.30.70.330">
    <property type="match status" value="1"/>
</dbReference>
<dbReference type="OrthoDB" id="275748at2759"/>
<accession>A0A8H5BFI7</accession>
<dbReference type="FunFam" id="3.30.70.330:FF:000286">
    <property type="entry name" value="Putative pre-mRNA branch site protein p14"/>
    <property type="match status" value="1"/>
</dbReference>
<dbReference type="GO" id="GO:0003723">
    <property type="term" value="F:RNA binding"/>
    <property type="evidence" value="ECO:0007669"/>
    <property type="project" value="UniProtKB-UniRule"/>
</dbReference>
<evidence type="ECO:0000256" key="2">
    <source>
        <dbReference type="ARBA" id="ARBA00022664"/>
    </source>
</evidence>
<keyword evidence="2" id="KW-0507">mRNA processing</keyword>
<keyword evidence="7" id="KW-0472">Membrane</keyword>
<evidence type="ECO:0000256" key="6">
    <source>
        <dbReference type="PROSITE-ProRule" id="PRU00176"/>
    </source>
</evidence>
<evidence type="ECO:0000313" key="9">
    <source>
        <dbReference type="EMBL" id="KAF5321232.1"/>
    </source>
</evidence>
<feature type="transmembrane region" description="Helical" evidence="7">
    <location>
        <begin position="118"/>
        <end position="139"/>
    </location>
</feature>
<name>A0A8H5BFI7_9AGAR</name>
<dbReference type="Pfam" id="PF00076">
    <property type="entry name" value="RRM_1"/>
    <property type="match status" value="1"/>
</dbReference>
<evidence type="ECO:0000256" key="5">
    <source>
        <dbReference type="ARBA" id="ARBA00023242"/>
    </source>
</evidence>
<dbReference type="PROSITE" id="PS50102">
    <property type="entry name" value="RRM"/>
    <property type="match status" value="1"/>
</dbReference>
<protein>
    <recommendedName>
        <fullName evidence="8">RRM domain-containing protein</fullName>
    </recommendedName>
</protein>
<gene>
    <name evidence="9" type="ORF">D9619_000492</name>
</gene>
<comment type="subcellular location">
    <subcellularLocation>
        <location evidence="1">Nucleus</location>
    </subcellularLocation>
</comment>
<evidence type="ECO:0000313" key="10">
    <source>
        <dbReference type="Proteomes" id="UP000567179"/>
    </source>
</evidence>
<dbReference type="Pfam" id="PF20152">
    <property type="entry name" value="DUF6534"/>
    <property type="match status" value="1"/>
</dbReference>
<dbReference type="GO" id="GO:0071011">
    <property type="term" value="C:precatalytic spliceosome"/>
    <property type="evidence" value="ECO:0007669"/>
    <property type="project" value="TreeGrafter"/>
</dbReference>
<evidence type="ECO:0000256" key="4">
    <source>
        <dbReference type="ARBA" id="ARBA00023187"/>
    </source>
</evidence>
<sequence>MDDGAKRNRPYTTGESFATDHVSQRVLGKFFHRVGEAVAMALAFKTLEGTNDIMVTFSFWIFGSLVICTLWKSRTGLREIDKTVHRVIFITWESSILPSISMIISAGLYHAAPQRSDHLVLFFVLLTGKFYTFGMLRTLNARIRLRERMKSHDLGRTSLSGWQWDASSTQVERQSSLLSIPKPPQLFDRVRPIEPPVRSSEASSINALEVPFVSTLEIYNALDSEARSSSYFRQRSKLPTGANRILFVKNLSYSITGEDLYDLFGRYGSIRQIRIGNDAKTKGTAFVVYEDVMDAKNALDHLNGFHLLERYIVVLYHMPAKQDAAAAKADLARREEELAQLKKKHDIGDA</sequence>
<dbReference type="EMBL" id="JAACJJ010000028">
    <property type="protein sequence ID" value="KAF5321232.1"/>
    <property type="molecule type" value="Genomic_DNA"/>
</dbReference>
<reference evidence="9 10" key="1">
    <citation type="journal article" date="2020" name="ISME J.">
        <title>Uncovering the hidden diversity of litter-decomposition mechanisms in mushroom-forming fungi.</title>
        <authorList>
            <person name="Floudas D."/>
            <person name="Bentzer J."/>
            <person name="Ahren D."/>
            <person name="Johansson T."/>
            <person name="Persson P."/>
            <person name="Tunlid A."/>
        </authorList>
    </citation>
    <scope>NUCLEOTIDE SEQUENCE [LARGE SCALE GENOMIC DNA]</scope>
    <source>
        <strain evidence="9 10">CBS 101986</strain>
    </source>
</reference>
<keyword evidence="7" id="KW-1133">Transmembrane helix</keyword>
<feature type="transmembrane region" description="Helical" evidence="7">
    <location>
        <begin position="53"/>
        <end position="71"/>
    </location>
</feature>
<dbReference type="AlphaFoldDB" id="A0A8H5BFI7"/>
<keyword evidence="5" id="KW-0539">Nucleus</keyword>
<dbReference type="SMART" id="SM00360">
    <property type="entry name" value="RRM"/>
    <property type="match status" value="1"/>
</dbReference>
<keyword evidence="3 6" id="KW-0694">RNA-binding</keyword>
<dbReference type="PANTHER" id="PTHR45880">
    <property type="entry name" value="RNA-BINDING MOTIF PROTEIN, X-LINKED 2"/>
    <property type="match status" value="1"/>
</dbReference>
<evidence type="ECO:0000256" key="1">
    <source>
        <dbReference type="ARBA" id="ARBA00004123"/>
    </source>
</evidence>
<dbReference type="InterPro" id="IPR012677">
    <property type="entry name" value="Nucleotide-bd_a/b_plait_sf"/>
</dbReference>
<dbReference type="SUPFAM" id="SSF54928">
    <property type="entry name" value="RNA-binding domain, RBD"/>
    <property type="match status" value="1"/>
</dbReference>
<evidence type="ECO:0000256" key="7">
    <source>
        <dbReference type="SAM" id="Phobius"/>
    </source>
</evidence>
<evidence type="ECO:0000259" key="8">
    <source>
        <dbReference type="PROSITE" id="PS50102"/>
    </source>
</evidence>
<dbReference type="InterPro" id="IPR035979">
    <property type="entry name" value="RBD_domain_sf"/>
</dbReference>
<dbReference type="InterPro" id="IPR051847">
    <property type="entry name" value="RNA_proc/Spliceosome_comp"/>
</dbReference>
<organism evidence="9 10">
    <name type="scientific">Psilocybe cf. subviscida</name>
    <dbReference type="NCBI Taxonomy" id="2480587"/>
    <lineage>
        <taxon>Eukaryota</taxon>
        <taxon>Fungi</taxon>
        <taxon>Dikarya</taxon>
        <taxon>Basidiomycota</taxon>
        <taxon>Agaricomycotina</taxon>
        <taxon>Agaricomycetes</taxon>
        <taxon>Agaricomycetidae</taxon>
        <taxon>Agaricales</taxon>
        <taxon>Agaricineae</taxon>
        <taxon>Strophariaceae</taxon>
        <taxon>Psilocybe</taxon>
    </lineage>
</organism>
<dbReference type="InterPro" id="IPR034150">
    <property type="entry name" value="SF3B6_RRM"/>
</dbReference>
<dbReference type="PANTHER" id="PTHR45880:SF1">
    <property type="entry name" value="RNA-BINDING MOTIF PROTEIN, X-LINKED 2"/>
    <property type="match status" value="1"/>
</dbReference>
<dbReference type="CDD" id="cd12241">
    <property type="entry name" value="RRM_SF3B14"/>
    <property type="match status" value="1"/>
</dbReference>
<comment type="caution">
    <text evidence="9">The sequence shown here is derived from an EMBL/GenBank/DDBJ whole genome shotgun (WGS) entry which is preliminary data.</text>
</comment>
<proteinExistence type="predicted"/>
<dbReference type="Proteomes" id="UP000567179">
    <property type="component" value="Unassembled WGS sequence"/>
</dbReference>
<keyword evidence="4" id="KW-0508">mRNA splicing</keyword>
<evidence type="ECO:0000256" key="3">
    <source>
        <dbReference type="ARBA" id="ARBA00022884"/>
    </source>
</evidence>
<feature type="transmembrane region" description="Helical" evidence="7">
    <location>
        <begin position="92"/>
        <end position="112"/>
    </location>
</feature>
<dbReference type="GO" id="GO:0071013">
    <property type="term" value="C:catalytic step 2 spliceosome"/>
    <property type="evidence" value="ECO:0007669"/>
    <property type="project" value="TreeGrafter"/>
</dbReference>
<dbReference type="InterPro" id="IPR000504">
    <property type="entry name" value="RRM_dom"/>
</dbReference>
<keyword evidence="7" id="KW-0812">Transmembrane</keyword>
<dbReference type="GO" id="GO:0005686">
    <property type="term" value="C:U2 snRNP"/>
    <property type="evidence" value="ECO:0007669"/>
    <property type="project" value="TreeGrafter"/>
</dbReference>
<dbReference type="InterPro" id="IPR045339">
    <property type="entry name" value="DUF6534"/>
</dbReference>
<keyword evidence="10" id="KW-1185">Reference proteome</keyword>
<dbReference type="GO" id="GO:0000398">
    <property type="term" value="P:mRNA splicing, via spliceosome"/>
    <property type="evidence" value="ECO:0007669"/>
    <property type="project" value="TreeGrafter"/>
</dbReference>
<feature type="domain" description="RRM" evidence="8">
    <location>
        <begin position="244"/>
        <end position="319"/>
    </location>
</feature>